<protein>
    <recommendedName>
        <fullName evidence="3">DUF3108 domain-containing protein</fullName>
    </recommendedName>
</protein>
<dbReference type="InterPro" id="IPR021457">
    <property type="entry name" value="DUF3108"/>
</dbReference>
<accession>I4B705</accession>
<organism evidence="1 2">
    <name type="scientific">Turneriella parva (strain ATCC BAA-1111 / DSM 21527 / NCTC 11395 / H)</name>
    <name type="common">Leptospira parva</name>
    <dbReference type="NCBI Taxonomy" id="869212"/>
    <lineage>
        <taxon>Bacteria</taxon>
        <taxon>Pseudomonadati</taxon>
        <taxon>Spirochaetota</taxon>
        <taxon>Spirochaetia</taxon>
        <taxon>Leptospirales</taxon>
        <taxon>Leptospiraceae</taxon>
        <taxon>Turneriella</taxon>
    </lineage>
</organism>
<reference evidence="1 2" key="1">
    <citation type="submission" date="2012-06" db="EMBL/GenBank/DDBJ databases">
        <title>The complete chromosome of genome of Turneriella parva DSM 21527.</title>
        <authorList>
            <consortium name="US DOE Joint Genome Institute (JGI-PGF)"/>
            <person name="Lucas S."/>
            <person name="Han J."/>
            <person name="Lapidus A."/>
            <person name="Bruce D."/>
            <person name="Goodwin L."/>
            <person name="Pitluck S."/>
            <person name="Peters L."/>
            <person name="Kyrpides N."/>
            <person name="Mavromatis K."/>
            <person name="Ivanova N."/>
            <person name="Mikhailova N."/>
            <person name="Chertkov O."/>
            <person name="Detter J.C."/>
            <person name="Tapia R."/>
            <person name="Han C."/>
            <person name="Land M."/>
            <person name="Hauser L."/>
            <person name="Markowitz V."/>
            <person name="Cheng J.-F."/>
            <person name="Hugenholtz P."/>
            <person name="Woyke T."/>
            <person name="Wu D."/>
            <person name="Gronow S."/>
            <person name="Wellnitz S."/>
            <person name="Brambilla E."/>
            <person name="Klenk H.-P."/>
            <person name="Eisen J.A."/>
        </authorList>
    </citation>
    <scope>NUCLEOTIDE SEQUENCE [LARGE SCALE GENOMIC DNA]</scope>
    <source>
        <strain evidence="2">ATCC BAA-1111 / DSM 21527 / NCTC 11395 / H</strain>
    </source>
</reference>
<gene>
    <name evidence="1" type="ordered locus">Turpa_2420</name>
</gene>
<evidence type="ECO:0000313" key="1">
    <source>
        <dbReference type="EMBL" id="AFM13062.1"/>
    </source>
</evidence>
<evidence type="ECO:0000313" key="2">
    <source>
        <dbReference type="Proteomes" id="UP000006048"/>
    </source>
</evidence>
<dbReference type="KEGG" id="tpx:Turpa_2420"/>
<name>I4B705_TURPD</name>
<dbReference type="PATRIC" id="fig|869212.3.peg.2435"/>
<dbReference type="HOGENOM" id="CLU_879808_0_0_12"/>
<keyword evidence="2" id="KW-1185">Reference proteome</keyword>
<dbReference type="STRING" id="869212.Turpa_2420"/>
<dbReference type="AlphaFoldDB" id="I4B705"/>
<dbReference type="Proteomes" id="UP000006048">
    <property type="component" value="Chromosome"/>
</dbReference>
<dbReference type="Pfam" id="PF11306">
    <property type="entry name" value="DUF3108"/>
    <property type="match status" value="1"/>
</dbReference>
<evidence type="ECO:0008006" key="3">
    <source>
        <dbReference type="Google" id="ProtNLM"/>
    </source>
</evidence>
<dbReference type="EMBL" id="CP002959">
    <property type="protein sequence ID" value="AFM13062.1"/>
    <property type="molecule type" value="Genomic_DNA"/>
</dbReference>
<sequence>MKLREIPACAGKAQSKTNCRKNESAQTLHQYLLTRLGDEKHTTMKIITRSVLVCVLLLTAGISAQKLPGFYNETMNFRIEWKGIRAGDVTMRTRSEGDKFITINARVNSLPVMHGIYYIQGSFAAKWNHVARTPVIAYEEAYQGDTYQRRKFRFAGRSVRVEKNEKRFHELSYPHSNPPKSESNDAADVSISGGYQDLLGAFYYVRSTGRVPKVGEVLRVPVLPAGSRRTLILKVLARETRNDIPFFGTREIIHVRSALADEAKGKGPAMGNVFFNTQSQIDMWITADADFVPVKIWTTMPYLGVANILLEQYSQP</sequence>
<proteinExistence type="predicted"/>